<dbReference type="Pfam" id="PF08245">
    <property type="entry name" value="Mur_ligase_M"/>
    <property type="match status" value="1"/>
</dbReference>
<feature type="domain" description="Mur ligase central" evidence="8">
    <location>
        <begin position="50"/>
        <end position="277"/>
    </location>
</feature>
<dbReference type="PANTHER" id="PTHR11136">
    <property type="entry name" value="FOLYLPOLYGLUTAMATE SYNTHASE-RELATED"/>
    <property type="match status" value="1"/>
</dbReference>
<keyword evidence="10" id="KW-1185">Reference proteome</keyword>
<dbReference type="PROSITE" id="PS01012">
    <property type="entry name" value="FOLYLPOLYGLU_SYNT_2"/>
    <property type="match status" value="1"/>
</dbReference>
<keyword evidence="4 7" id="KW-0547">Nucleotide-binding</keyword>
<protein>
    <submittedName>
        <fullName evidence="9">Bifunctional folylpolyglutamate synthase/dihydrofolate synthase</fullName>
    </submittedName>
</protein>
<evidence type="ECO:0000256" key="4">
    <source>
        <dbReference type="ARBA" id="ARBA00022741"/>
    </source>
</evidence>
<dbReference type="Proteomes" id="UP001221763">
    <property type="component" value="Unassembled WGS sequence"/>
</dbReference>
<dbReference type="Gene3D" id="3.90.190.20">
    <property type="entry name" value="Mur ligase, C-terminal domain"/>
    <property type="match status" value="1"/>
</dbReference>
<evidence type="ECO:0000259" key="8">
    <source>
        <dbReference type="Pfam" id="PF08245"/>
    </source>
</evidence>
<dbReference type="InterPro" id="IPR013221">
    <property type="entry name" value="Mur_ligase_cen"/>
</dbReference>
<keyword evidence="2 7" id="KW-0436">Ligase</keyword>
<evidence type="ECO:0000256" key="6">
    <source>
        <dbReference type="ARBA" id="ARBA00022842"/>
    </source>
</evidence>
<dbReference type="SUPFAM" id="SSF53623">
    <property type="entry name" value="MurD-like peptide ligases, catalytic domain"/>
    <property type="match status" value="1"/>
</dbReference>
<evidence type="ECO:0000256" key="7">
    <source>
        <dbReference type="PIRNR" id="PIRNR001563"/>
    </source>
</evidence>
<comment type="similarity">
    <text evidence="1 7">Belongs to the folylpolyglutamate synthase family.</text>
</comment>
<dbReference type="NCBIfam" id="TIGR01499">
    <property type="entry name" value="folC"/>
    <property type="match status" value="1"/>
</dbReference>
<accession>A0ABT5LAA8</accession>
<evidence type="ECO:0000313" key="9">
    <source>
        <dbReference type="EMBL" id="MDC9032151.1"/>
    </source>
</evidence>
<organism evidence="9 10">
    <name type="scientific">Columbia Basin potato purple top phytoplasma</name>
    <dbReference type="NCBI Taxonomy" id="307134"/>
    <lineage>
        <taxon>Bacteria</taxon>
        <taxon>Bacillati</taxon>
        <taxon>Mycoplasmatota</taxon>
        <taxon>Mollicutes</taxon>
        <taxon>Acholeplasmatales</taxon>
        <taxon>Acholeplasmataceae</taxon>
        <taxon>Candidatus Phytoplasma</taxon>
        <taxon>16SrVI (Clover proliferation group)</taxon>
    </lineage>
</organism>
<dbReference type="Gene3D" id="3.40.1190.10">
    <property type="entry name" value="Mur-like, catalytic domain"/>
    <property type="match status" value="1"/>
</dbReference>
<dbReference type="EMBL" id="JANHJP010000006">
    <property type="protein sequence ID" value="MDC9032151.1"/>
    <property type="molecule type" value="Genomic_DNA"/>
</dbReference>
<dbReference type="RefSeq" id="WP_273585359.1">
    <property type="nucleotide sequence ID" value="NZ_JANHJP010000006.1"/>
</dbReference>
<dbReference type="InterPro" id="IPR036615">
    <property type="entry name" value="Mur_ligase_C_dom_sf"/>
</dbReference>
<dbReference type="PANTHER" id="PTHR11136:SF0">
    <property type="entry name" value="DIHYDROFOLATE SYNTHETASE-RELATED"/>
    <property type="match status" value="1"/>
</dbReference>
<keyword evidence="6" id="KW-0460">Magnesium</keyword>
<evidence type="ECO:0000313" key="10">
    <source>
        <dbReference type="Proteomes" id="UP001221763"/>
    </source>
</evidence>
<dbReference type="PROSITE" id="PS01011">
    <property type="entry name" value="FOLYLPOLYGLU_SYNT_1"/>
    <property type="match status" value="1"/>
</dbReference>
<sequence length="442" mass="51627">MKNKKNALFWLHNQAKNQDKIDSTFFNLYEIKALLKLLNNPEKKIKVIHVAGTNGKGSTVYYLNGLLQTKFKKVGIFVSPHIEIFNERIQINSQFISDDDLVKIINKIRPLISYLKQNNLAGGNITYFEILTVIAFEYFYYKKTDICVIEVGLGGELDSTNVVEPILTAITTIGRDHERFLGHNLKQIALKKAGIIKYKIPIVTGNISNIPLSVICAKAKEKKAIHYKFKKDFSIFYYGLYKWHEYFDFRNKNFKIKKLKTPLIGYYQPENASMAIQIFILVCELQKINFTRFNIIQGLQNIHLRARMEKLQDEPLIFLDGAHNVHSIKKLVQTMNKNFINYKIDVLFTALKDKNILNMLKQLTLLEKTNIYLSEFEHLKSLRLNPKYNKVNIHKIFNIFCWQNKVKEFIIQNSPNKLLLIVGSLYFASQVRHFLMNFNKNE</sequence>
<gene>
    <name evidence="9" type="ORF">M8044_000373</name>
</gene>
<keyword evidence="3" id="KW-0479">Metal-binding</keyword>
<dbReference type="InterPro" id="IPR018109">
    <property type="entry name" value="Folylpolyglutamate_synth_CS"/>
</dbReference>
<dbReference type="InterPro" id="IPR036565">
    <property type="entry name" value="Mur-like_cat_sf"/>
</dbReference>
<dbReference type="PIRSF" id="PIRSF001563">
    <property type="entry name" value="Folylpolyglu_synth"/>
    <property type="match status" value="1"/>
</dbReference>
<reference evidence="9 10" key="1">
    <citation type="journal article" date="2023" name="Plant">
        <title>Draft Genome Sequence Resource of CBPPT1, a 'Candidatus Phytoplasma trifolii'-Related Strain Associated with Potato Purple Top Disease in the Columbia Basin, U.S.A.</title>
        <authorList>
            <person name="Wei W."/>
            <person name="Shao J."/>
            <person name="Bottner-Parker K.D."/>
            <person name="Zhao Y."/>
        </authorList>
    </citation>
    <scope>NUCLEOTIDE SEQUENCE [LARGE SCALE GENOMIC DNA]</scope>
    <source>
        <strain evidence="9 10">CBPPT1</strain>
    </source>
</reference>
<dbReference type="SUPFAM" id="SSF53244">
    <property type="entry name" value="MurD-like peptide ligases, peptide-binding domain"/>
    <property type="match status" value="1"/>
</dbReference>
<proteinExistence type="inferred from homology"/>
<name>A0ABT5LAA8_9MOLU</name>
<keyword evidence="5 7" id="KW-0067">ATP-binding</keyword>
<evidence type="ECO:0000256" key="1">
    <source>
        <dbReference type="ARBA" id="ARBA00008276"/>
    </source>
</evidence>
<comment type="caution">
    <text evidence="9">The sequence shown here is derived from an EMBL/GenBank/DDBJ whole genome shotgun (WGS) entry which is preliminary data.</text>
</comment>
<dbReference type="InterPro" id="IPR001645">
    <property type="entry name" value="Folylpolyglutamate_synth"/>
</dbReference>
<evidence type="ECO:0000256" key="5">
    <source>
        <dbReference type="ARBA" id="ARBA00022840"/>
    </source>
</evidence>
<evidence type="ECO:0000256" key="2">
    <source>
        <dbReference type="ARBA" id="ARBA00022598"/>
    </source>
</evidence>
<evidence type="ECO:0000256" key="3">
    <source>
        <dbReference type="ARBA" id="ARBA00022723"/>
    </source>
</evidence>